<sequence length="377" mass="44761">VFAEDPHNYWIPSGIMAEFTTSIYKENTLLPEEHQTLLQSYPQNKTIKFNPLPMDKQIINRMSKHAQDTDKTFSKLAYRFSSSLCLLDLAIKHLYEVKPQNEDQSNLSWKYLEEALLLQSYLHWTPCLHSTKYEEMKHLSHLFLTTSPALKMKQFSEQNCKTLSKKRIEKQSFSTMHYINEGGKKNWNVRLYPAFRTTVAQDLVNINHHDTAENFQDPGRETFTGAVFRQIAQTNNKHKGSWKRFEESLSRMAKIFNTTLGYVNYQRWLLFHLGTCTPTKNLHPFWQPMKSQYTTRSFKVVRPESDMRIPYQQTLFHVEYFFSSEKSWCSQISNRFMRTKQLYLLYAFQNRRLGPHKSINTAQRLYDIDRYQRGLSP</sequence>
<proteinExistence type="predicted"/>
<feature type="non-terminal residue" evidence="1">
    <location>
        <position position="1"/>
    </location>
</feature>
<dbReference type="OrthoDB" id="2365692at2759"/>
<dbReference type="Proteomes" id="UP000789759">
    <property type="component" value="Unassembled WGS sequence"/>
</dbReference>
<comment type="caution">
    <text evidence="1">The sequence shown here is derived from an EMBL/GenBank/DDBJ whole genome shotgun (WGS) entry which is preliminary data.</text>
</comment>
<accession>A0A9N9KHP3</accession>
<gene>
    <name evidence="1" type="ORF">CPELLU_LOCUS20164</name>
</gene>
<protein>
    <submittedName>
        <fullName evidence="1">20530_t:CDS:1</fullName>
    </submittedName>
</protein>
<reference evidence="1" key="1">
    <citation type="submission" date="2021-06" db="EMBL/GenBank/DDBJ databases">
        <authorList>
            <person name="Kallberg Y."/>
            <person name="Tangrot J."/>
            <person name="Rosling A."/>
        </authorList>
    </citation>
    <scope>NUCLEOTIDE SEQUENCE</scope>
    <source>
        <strain evidence="1">FL966</strain>
    </source>
</reference>
<name>A0A9N9KHP3_9GLOM</name>
<dbReference type="EMBL" id="CAJVQA010056635">
    <property type="protein sequence ID" value="CAG8825950.1"/>
    <property type="molecule type" value="Genomic_DNA"/>
</dbReference>
<feature type="non-terminal residue" evidence="1">
    <location>
        <position position="377"/>
    </location>
</feature>
<evidence type="ECO:0000313" key="2">
    <source>
        <dbReference type="Proteomes" id="UP000789759"/>
    </source>
</evidence>
<evidence type="ECO:0000313" key="1">
    <source>
        <dbReference type="EMBL" id="CAG8825950.1"/>
    </source>
</evidence>
<keyword evidence="2" id="KW-1185">Reference proteome</keyword>
<dbReference type="AlphaFoldDB" id="A0A9N9KHP3"/>
<organism evidence="1 2">
    <name type="scientific">Cetraspora pellucida</name>
    <dbReference type="NCBI Taxonomy" id="1433469"/>
    <lineage>
        <taxon>Eukaryota</taxon>
        <taxon>Fungi</taxon>
        <taxon>Fungi incertae sedis</taxon>
        <taxon>Mucoromycota</taxon>
        <taxon>Glomeromycotina</taxon>
        <taxon>Glomeromycetes</taxon>
        <taxon>Diversisporales</taxon>
        <taxon>Gigasporaceae</taxon>
        <taxon>Cetraspora</taxon>
    </lineage>
</organism>